<dbReference type="FunFam" id="2.30.30.490:FF:000010">
    <property type="entry name" value="Origin recognition complex subunit 1"/>
    <property type="match status" value="1"/>
</dbReference>
<dbReference type="SUPFAM" id="SSF52540">
    <property type="entry name" value="P-loop containing nucleoside triphosphate hydrolases"/>
    <property type="match status" value="1"/>
</dbReference>
<dbReference type="SMART" id="SM00382">
    <property type="entry name" value="AAA"/>
    <property type="match status" value="1"/>
</dbReference>
<dbReference type="EMBL" id="JAHHUM010000581">
    <property type="protein sequence ID" value="KAK5619303.1"/>
    <property type="molecule type" value="Genomic_DNA"/>
</dbReference>
<dbReference type="Pfam" id="PF09079">
    <property type="entry name" value="WHD_Cdc6"/>
    <property type="match status" value="1"/>
</dbReference>
<feature type="compositionally biased region" description="Pro residues" evidence="13">
    <location>
        <begin position="174"/>
        <end position="193"/>
    </location>
</feature>
<evidence type="ECO:0000256" key="13">
    <source>
        <dbReference type="SAM" id="MobiDB-lite"/>
    </source>
</evidence>
<keyword evidence="16" id="KW-1185">Reference proteome</keyword>
<dbReference type="Pfam" id="PF01426">
    <property type="entry name" value="BAH"/>
    <property type="match status" value="1"/>
</dbReference>
<dbReference type="InterPro" id="IPR050311">
    <property type="entry name" value="ORC1/CDC6"/>
</dbReference>
<comment type="subunit">
    <text evidence="11">Component of ORC, a complex composed of at least 6 subunits: ORC1, ORC2, ORC3, ORC4, ORC5 and ORC6. ORC is regulated in a cell-cycle dependent manner. It is sequentially assembled at the exit from anaphase of mitosis and disassembled as cells enter S phase. Interacts with CDC6 and KAT7/HBO1. Interacts with LRWD1 predominantly during the G1 phase and with less affinity during mitosis, when phosphorylated.</text>
</comment>
<dbReference type="InterPro" id="IPR003959">
    <property type="entry name" value="ATPase_AAA_core"/>
</dbReference>
<comment type="subunit">
    <text evidence="12">ORC is composed of six subunits.</text>
</comment>
<evidence type="ECO:0000313" key="15">
    <source>
        <dbReference type="EMBL" id="KAK5619303.1"/>
    </source>
</evidence>
<keyword evidence="6 12" id="KW-0547">Nucleotide-binding</keyword>
<keyword evidence="10 12" id="KW-0539">Nucleus</keyword>
<comment type="function">
    <text evidence="12">Component of the origin recognition complex (ORC) that binds origins of replication. DNA-binding is ATP-dependent, however specific DNA sequences that define origins of replication have not been identified so far. ORC is required to assemble the pre-replication complex necessary to initiate DNA replication.</text>
</comment>
<proteinExistence type="inferred from homology"/>
<comment type="subcellular location">
    <subcellularLocation>
        <location evidence="1 12">Nucleus</location>
    </subcellularLocation>
</comment>
<dbReference type="GO" id="GO:0003682">
    <property type="term" value="F:chromatin binding"/>
    <property type="evidence" value="ECO:0007669"/>
    <property type="project" value="InterPro"/>
</dbReference>
<evidence type="ECO:0000256" key="3">
    <source>
        <dbReference type="ARBA" id="ARBA00019081"/>
    </source>
</evidence>
<accession>A0AAV9SDJ3</accession>
<dbReference type="GO" id="GO:0046872">
    <property type="term" value="F:metal ion binding"/>
    <property type="evidence" value="ECO:0007669"/>
    <property type="project" value="UniProtKB-KW"/>
</dbReference>
<evidence type="ECO:0000256" key="1">
    <source>
        <dbReference type="ARBA" id="ARBA00004123"/>
    </source>
</evidence>
<gene>
    <name evidence="15" type="ORF">CRENBAI_015530</name>
</gene>
<dbReference type="GO" id="GO:0005524">
    <property type="term" value="F:ATP binding"/>
    <property type="evidence" value="ECO:0007669"/>
    <property type="project" value="UniProtKB-KW"/>
</dbReference>
<evidence type="ECO:0000313" key="16">
    <source>
        <dbReference type="Proteomes" id="UP001311232"/>
    </source>
</evidence>
<dbReference type="PROSITE" id="PS51038">
    <property type="entry name" value="BAH"/>
    <property type="match status" value="1"/>
</dbReference>
<feature type="region of interest" description="Disordered" evidence="13">
    <location>
        <begin position="300"/>
        <end position="322"/>
    </location>
</feature>
<feature type="compositionally biased region" description="Acidic residues" evidence="13">
    <location>
        <begin position="486"/>
        <end position="510"/>
    </location>
</feature>
<keyword evidence="7 12" id="KW-0067">ATP-binding</keyword>
<evidence type="ECO:0000256" key="5">
    <source>
        <dbReference type="ARBA" id="ARBA00022723"/>
    </source>
</evidence>
<reference evidence="15 16" key="1">
    <citation type="submission" date="2021-06" db="EMBL/GenBank/DDBJ databases">
        <authorList>
            <person name="Palmer J.M."/>
        </authorList>
    </citation>
    <scope>NUCLEOTIDE SEQUENCE [LARGE SCALE GENOMIC DNA]</scope>
    <source>
        <strain evidence="15 16">MEX-2019</strain>
        <tissue evidence="15">Muscle</tissue>
    </source>
</reference>
<feature type="region of interest" description="Disordered" evidence="13">
    <location>
        <begin position="166"/>
        <end position="209"/>
    </location>
</feature>
<evidence type="ECO:0000256" key="10">
    <source>
        <dbReference type="ARBA" id="ARBA00023242"/>
    </source>
</evidence>
<dbReference type="CDD" id="cd08768">
    <property type="entry name" value="Cdc6_C"/>
    <property type="match status" value="1"/>
</dbReference>
<dbReference type="Gene3D" id="2.30.30.490">
    <property type="match status" value="1"/>
</dbReference>
<dbReference type="SMART" id="SM01074">
    <property type="entry name" value="Cdc6_C"/>
    <property type="match status" value="1"/>
</dbReference>
<dbReference type="PANTHER" id="PTHR10763">
    <property type="entry name" value="CELL DIVISION CONTROL PROTEIN 6-RELATED"/>
    <property type="match status" value="1"/>
</dbReference>
<name>A0AAV9SDJ3_9TELE</name>
<evidence type="ECO:0000256" key="7">
    <source>
        <dbReference type="ARBA" id="ARBA00022840"/>
    </source>
</evidence>
<comment type="caution">
    <text evidence="15">The sequence shown here is derived from an EMBL/GenBank/DDBJ whole genome shotgun (WGS) entry which is preliminary data.</text>
</comment>
<dbReference type="InterPro" id="IPR003593">
    <property type="entry name" value="AAA+_ATPase"/>
</dbReference>
<evidence type="ECO:0000256" key="8">
    <source>
        <dbReference type="ARBA" id="ARBA00022842"/>
    </source>
</evidence>
<evidence type="ECO:0000256" key="4">
    <source>
        <dbReference type="ARBA" id="ARBA00022705"/>
    </source>
</evidence>
<evidence type="ECO:0000256" key="12">
    <source>
        <dbReference type="RuleBase" id="RU365058"/>
    </source>
</evidence>
<feature type="compositionally biased region" description="Low complexity" evidence="13">
    <location>
        <begin position="358"/>
        <end position="368"/>
    </location>
</feature>
<feature type="compositionally biased region" description="Acidic residues" evidence="13">
    <location>
        <begin position="463"/>
        <end position="475"/>
    </location>
</feature>
<dbReference type="GO" id="GO:0006270">
    <property type="term" value="P:DNA replication initiation"/>
    <property type="evidence" value="ECO:0007669"/>
    <property type="project" value="TreeGrafter"/>
</dbReference>
<keyword evidence="9 12" id="KW-0238">DNA-binding</keyword>
<feature type="domain" description="BAH" evidence="14">
    <location>
        <begin position="45"/>
        <end position="168"/>
    </location>
</feature>
<dbReference type="Proteomes" id="UP001311232">
    <property type="component" value="Unassembled WGS sequence"/>
</dbReference>
<dbReference type="FunFam" id="3.40.50.300:FF:000199">
    <property type="entry name" value="Origin recognition complex subunit 1"/>
    <property type="match status" value="1"/>
</dbReference>
<dbReference type="InterPro" id="IPR015163">
    <property type="entry name" value="Cdc6_C"/>
</dbReference>
<evidence type="ECO:0000256" key="9">
    <source>
        <dbReference type="ARBA" id="ARBA00023125"/>
    </source>
</evidence>
<feature type="compositionally biased region" description="Low complexity" evidence="13">
    <location>
        <begin position="547"/>
        <end position="561"/>
    </location>
</feature>
<dbReference type="GO" id="GO:0033314">
    <property type="term" value="P:mitotic DNA replication checkpoint signaling"/>
    <property type="evidence" value="ECO:0007669"/>
    <property type="project" value="TreeGrafter"/>
</dbReference>
<dbReference type="InterPro" id="IPR027417">
    <property type="entry name" value="P-loop_NTPase"/>
</dbReference>
<dbReference type="Gene3D" id="3.40.50.300">
    <property type="entry name" value="P-loop containing nucleotide triphosphate hydrolases"/>
    <property type="match status" value="1"/>
</dbReference>
<feature type="region of interest" description="Disordered" evidence="13">
    <location>
        <begin position="345"/>
        <end position="574"/>
    </location>
</feature>
<dbReference type="AlphaFoldDB" id="A0AAV9SDJ3"/>
<evidence type="ECO:0000256" key="2">
    <source>
        <dbReference type="ARBA" id="ARBA00008398"/>
    </source>
</evidence>
<dbReference type="GO" id="GO:0016887">
    <property type="term" value="F:ATP hydrolysis activity"/>
    <property type="evidence" value="ECO:0007669"/>
    <property type="project" value="InterPro"/>
</dbReference>
<keyword evidence="5" id="KW-0479">Metal-binding</keyword>
<evidence type="ECO:0000259" key="14">
    <source>
        <dbReference type="PROSITE" id="PS51038"/>
    </source>
</evidence>
<protein>
    <recommendedName>
        <fullName evidence="3 12">Origin recognition complex subunit 1</fullName>
    </recommendedName>
</protein>
<dbReference type="InterPro" id="IPR001025">
    <property type="entry name" value="BAH_dom"/>
</dbReference>
<evidence type="ECO:0000256" key="11">
    <source>
        <dbReference type="ARBA" id="ARBA00046605"/>
    </source>
</evidence>
<comment type="similarity">
    <text evidence="2 12">Belongs to the ORC1 family.</text>
</comment>
<dbReference type="SMART" id="SM00439">
    <property type="entry name" value="BAH"/>
    <property type="match status" value="1"/>
</dbReference>
<keyword evidence="4 12" id="KW-0235">DNA replication</keyword>
<evidence type="ECO:0000256" key="6">
    <source>
        <dbReference type="ARBA" id="ARBA00022741"/>
    </source>
</evidence>
<organism evidence="15 16">
    <name type="scientific">Crenichthys baileyi</name>
    <name type="common">White River springfish</name>
    <dbReference type="NCBI Taxonomy" id="28760"/>
    <lineage>
        <taxon>Eukaryota</taxon>
        <taxon>Metazoa</taxon>
        <taxon>Chordata</taxon>
        <taxon>Craniata</taxon>
        <taxon>Vertebrata</taxon>
        <taxon>Euteleostomi</taxon>
        <taxon>Actinopterygii</taxon>
        <taxon>Neopterygii</taxon>
        <taxon>Teleostei</taxon>
        <taxon>Neoteleostei</taxon>
        <taxon>Acanthomorphata</taxon>
        <taxon>Ovalentaria</taxon>
        <taxon>Atherinomorphae</taxon>
        <taxon>Cyprinodontiformes</taxon>
        <taxon>Goodeidae</taxon>
        <taxon>Crenichthys</taxon>
    </lineage>
</organism>
<dbReference type="PANTHER" id="PTHR10763:SF23">
    <property type="entry name" value="ORIGIN RECOGNITION COMPLEX SUBUNIT 1"/>
    <property type="match status" value="1"/>
</dbReference>
<dbReference type="GO" id="GO:0003688">
    <property type="term" value="F:DNA replication origin binding"/>
    <property type="evidence" value="ECO:0007669"/>
    <property type="project" value="TreeGrafter"/>
</dbReference>
<dbReference type="Pfam" id="PF00004">
    <property type="entry name" value="AAA"/>
    <property type="match status" value="1"/>
</dbReference>
<feature type="compositionally biased region" description="Basic and acidic residues" evidence="13">
    <location>
        <begin position="397"/>
        <end position="414"/>
    </location>
</feature>
<sequence>MKYFTRLRVKRIYEWRGDPLGFNRKLKTLEYGSLAIRVEGLPQTTIIKTGQHILIEGDDNDNPYVARVVRLFADESGEQMKAVVQWFVRVSEVPPSKLKLLGRDPHPQEIFFYEGRNCDDEVDAESILRPVQVKHLDTAAPFPESEDKETLYVKLSWDSRNFRDVDSSLVESAPPRPPNPSLPPSPPRCPPAATPASRGPGRRALPTPDPAVMRRAALGDVRYSRGTASAGKATTEAESLHSVTKLSSSKCLSAKRRNATERTPGVRKKLQLCSPDETAVLREDVLNRLLEEELESAGAQAQRLASSPPRSPILTHSLTPLRRTNRNLSSDHSIHLNPSAISCRNQSLSEADSPPSPAGDDSSSPQPGEELEAHLLNGAAETPRRRRRETPRGNYATRKETRTTTPSRRKEAQPGKEPVLAVLAEEENEGSPTLPVAATRSSKRKSALMVSSRIKKQLNLLDVQEDLNSDDDDEFIPSKKELQSSSEEEEEDEDVEEEEEEENGPGSDDEVVAKKSRRSSSSAGSRTPRSKQKTCSSARTPRKTPRKTTPSTPRTPRHATPSIPSRSQPARRPANVLEEARTRLHVSSVPESLPCREQEFQDIYSFVESKIMDGTGGCMYISGVPGTGKTATVHEVMRCLQHAADVEEIPAFRFCEINGMKMTDPHQAYVQILQELTGQKATADHAAALLEKRFSNPAPRKETTVLLVDELDLLWTRKQNVMYNLFDWPTRRHARLVVLTIANTMDLPERIMINRVASRLNRIAQHSSALLRQVAALSGDARRCLDICRRATEICEHSAADLSAAGLVGMSHVMEALNEMFSSAYITAIKCASTQEQLFLRAVIAEFRRLGLEEATFQQVFVQHQALCRVEGLQPVSVSEGLAVCQRLGACRLLLLEPSRLGVLQRVRLNVSQDDVLFALKAD</sequence>
<dbReference type="GO" id="GO:0005664">
    <property type="term" value="C:nuclear origin of replication recognition complex"/>
    <property type="evidence" value="ECO:0007669"/>
    <property type="project" value="TreeGrafter"/>
</dbReference>
<dbReference type="InterPro" id="IPR043151">
    <property type="entry name" value="BAH_sf"/>
</dbReference>
<keyword evidence="8" id="KW-0460">Magnesium</keyword>